<organism evidence="2 3">
    <name type="scientific">Melanomma pulvis-pyrius CBS 109.77</name>
    <dbReference type="NCBI Taxonomy" id="1314802"/>
    <lineage>
        <taxon>Eukaryota</taxon>
        <taxon>Fungi</taxon>
        <taxon>Dikarya</taxon>
        <taxon>Ascomycota</taxon>
        <taxon>Pezizomycotina</taxon>
        <taxon>Dothideomycetes</taxon>
        <taxon>Pleosporomycetidae</taxon>
        <taxon>Pleosporales</taxon>
        <taxon>Melanommataceae</taxon>
        <taxon>Melanomma</taxon>
    </lineage>
</organism>
<feature type="compositionally biased region" description="Basic and acidic residues" evidence="1">
    <location>
        <begin position="134"/>
        <end position="146"/>
    </location>
</feature>
<dbReference type="AlphaFoldDB" id="A0A6A6XGS8"/>
<proteinExistence type="predicted"/>
<gene>
    <name evidence="2" type="ORF">K505DRAFT_416265</name>
</gene>
<name>A0A6A6XGS8_9PLEO</name>
<evidence type="ECO:0000256" key="1">
    <source>
        <dbReference type="SAM" id="MobiDB-lite"/>
    </source>
</evidence>
<feature type="compositionally biased region" description="Basic and acidic residues" evidence="1">
    <location>
        <begin position="38"/>
        <end position="54"/>
    </location>
</feature>
<accession>A0A6A6XGS8</accession>
<keyword evidence="3" id="KW-1185">Reference proteome</keyword>
<sequence>MAHTTMADDSWNATVEALKSRLEELTKEIEEVKEKVQTLTKEREAGGVDKEKEAFGVMPKKMSQVKNPPQETYRPKETPGKPNIRYSYRGRGRGRGLGVPPAPHREMTSAQTAEWAKNVSIGDKDLAAQFRKEREVAEGKTREPDTFHVTQRIRGATTKGVRISSMGTDPQMSVSNAPADKSNETVQSVEAALDRLHKQAILSQADLDKARRKE</sequence>
<dbReference type="EMBL" id="MU001851">
    <property type="protein sequence ID" value="KAF2795679.1"/>
    <property type="molecule type" value="Genomic_DNA"/>
</dbReference>
<feature type="compositionally biased region" description="Polar residues" evidence="1">
    <location>
        <begin position="165"/>
        <end position="176"/>
    </location>
</feature>
<feature type="region of interest" description="Disordered" evidence="1">
    <location>
        <begin position="134"/>
        <end position="186"/>
    </location>
</feature>
<dbReference type="Proteomes" id="UP000799757">
    <property type="component" value="Unassembled WGS sequence"/>
</dbReference>
<feature type="region of interest" description="Disordered" evidence="1">
    <location>
        <begin position="38"/>
        <end position="116"/>
    </location>
</feature>
<evidence type="ECO:0000313" key="3">
    <source>
        <dbReference type="Proteomes" id="UP000799757"/>
    </source>
</evidence>
<reference evidence="2" key="1">
    <citation type="journal article" date="2020" name="Stud. Mycol.">
        <title>101 Dothideomycetes genomes: a test case for predicting lifestyles and emergence of pathogens.</title>
        <authorList>
            <person name="Haridas S."/>
            <person name="Albert R."/>
            <person name="Binder M."/>
            <person name="Bloem J."/>
            <person name="Labutti K."/>
            <person name="Salamov A."/>
            <person name="Andreopoulos B."/>
            <person name="Baker S."/>
            <person name="Barry K."/>
            <person name="Bills G."/>
            <person name="Bluhm B."/>
            <person name="Cannon C."/>
            <person name="Castanera R."/>
            <person name="Culley D."/>
            <person name="Daum C."/>
            <person name="Ezra D."/>
            <person name="Gonzalez J."/>
            <person name="Henrissat B."/>
            <person name="Kuo A."/>
            <person name="Liang C."/>
            <person name="Lipzen A."/>
            <person name="Lutzoni F."/>
            <person name="Magnuson J."/>
            <person name="Mondo S."/>
            <person name="Nolan M."/>
            <person name="Ohm R."/>
            <person name="Pangilinan J."/>
            <person name="Park H.-J."/>
            <person name="Ramirez L."/>
            <person name="Alfaro M."/>
            <person name="Sun H."/>
            <person name="Tritt A."/>
            <person name="Yoshinaga Y."/>
            <person name="Zwiers L.-H."/>
            <person name="Turgeon B."/>
            <person name="Goodwin S."/>
            <person name="Spatafora J."/>
            <person name="Crous P."/>
            <person name="Grigoriev I."/>
        </authorList>
    </citation>
    <scope>NUCLEOTIDE SEQUENCE</scope>
    <source>
        <strain evidence="2">CBS 109.77</strain>
    </source>
</reference>
<protein>
    <submittedName>
        <fullName evidence="2">Uncharacterized protein</fullName>
    </submittedName>
</protein>
<evidence type="ECO:0000313" key="2">
    <source>
        <dbReference type="EMBL" id="KAF2795679.1"/>
    </source>
</evidence>